<protein>
    <submittedName>
        <fullName evidence="2">Uncharacterized protein</fullName>
    </submittedName>
</protein>
<gene>
    <name evidence="2" type="ORF">ACFP3V_10735</name>
</gene>
<accession>A0ABW1FZ80</accession>
<feature type="non-terminal residue" evidence="2">
    <location>
        <position position="125"/>
    </location>
</feature>
<sequence>MRTDAKIAAAVAGGYLLGRKRNAKLALGLGLWLTGRRISLDPAHLTRQLAGLPLVGTVRDQIGGELGAVGRKVLTTAVSNRADSWAESLGRRTASLRGTGAGQKSDQDSKADASRADEEPADASA</sequence>
<organism evidence="2 3">
    <name type="scientific">Streptacidiphilus monticola</name>
    <dbReference type="NCBI Taxonomy" id="2161674"/>
    <lineage>
        <taxon>Bacteria</taxon>
        <taxon>Bacillati</taxon>
        <taxon>Actinomycetota</taxon>
        <taxon>Actinomycetes</taxon>
        <taxon>Kitasatosporales</taxon>
        <taxon>Streptomycetaceae</taxon>
        <taxon>Streptacidiphilus</taxon>
    </lineage>
</organism>
<comment type="caution">
    <text evidence="2">The sequence shown here is derived from an EMBL/GenBank/DDBJ whole genome shotgun (WGS) entry which is preliminary data.</text>
</comment>
<dbReference type="RefSeq" id="WP_380582380.1">
    <property type="nucleotide sequence ID" value="NZ_JBHSQJ010000039.1"/>
</dbReference>
<evidence type="ECO:0000313" key="2">
    <source>
        <dbReference type="EMBL" id="MFC5907696.1"/>
    </source>
</evidence>
<feature type="region of interest" description="Disordered" evidence="1">
    <location>
        <begin position="89"/>
        <end position="125"/>
    </location>
</feature>
<evidence type="ECO:0000313" key="3">
    <source>
        <dbReference type="Proteomes" id="UP001596174"/>
    </source>
</evidence>
<keyword evidence="3" id="KW-1185">Reference proteome</keyword>
<evidence type="ECO:0000256" key="1">
    <source>
        <dbReference type="SAM" id="MobiDB-lite"/>
    </source>
</evidence>
<feature type="compositionally biased region" description="Basic and acidic residues" evidence="1">
    <location>
        <begin position="105"/>
        <end position="118"/>
    </location>
</feature>
<dbReference type="Proteomes" id="UP001596174">
    <property type="component" value="Unassembled WGS sequence"/>
</dbReference>
<reference evidence="3" key="1">
    <citation type="journal article" date="2019" name="Int. J. Syst. Evol. Microbiol.">
        <title>The Global Catalogue of Microorganisms (GCM) 10K type strain sequencing project: providing services to taxonomists for standard genome sequencing and annotation.</title>
        <authorList>
            <consortium name="The Broad Institute Genomics Platform"/>
            <consortium name="The Broad Institute Genome Sequencing Center for Infectious Disease"/>
            <person name="Wu L."/>
            <person name="Ma J."/>
        </authorList>
    </citation>
    <scope>NUCLEOTIDE SEQUENCE [LARGE SCALE GENOMIC DNA]</scope>
    <source>
        <strain evidence="3">JCM 4816</strain>
    </source>
</reference>
<dbReference type="EMBL" id="JBHSQJ010000039">
    <property type="protein sequence ID" value="MFC5907696.1"/>
    <property type="molecule type" value="Genomic_DNA"/>
</dbReference>
<proteinExistence type="predicted"/>
<name>A0ABW1FZ80_9ACTN</name>